<feature type="region of interest" description="Disordered" evidence="7">
    <location>
        <begin position="45"/>
        <end position="70"/>
    </location>
</feature>
<comment type="subcellular location">
    <subcellularLocation>
        <location evidence="1">Plastid</location>
        <location evidence="1">Chloroplast</location>
    </subcellularLocation>
</comment>
<dbReference type="PANTHER" id="PTHR35703">
    <property type="entry name" value="HEME OXYGENASE 1, CHLOROPLASTIC-RELATED"/>
    <property type="match status" value="1"/>
</dbReference>
<dbReference type="GO" id="GO:0009507">
    <property type="term" value="C:chloroplast"/>
    <property type="evidence" value="ECO:0007669"/>
    <property type="project" value="UniProtKB-SubCell"/>
</dbReference>
<dbReference type="eggNOG" id="KOG4480">
    <property type="taxonomic scope" value="Eukaryota"/>
</dbReference>
<keyword evidence="3" id="KW-0150">Chloroplast</keyword>
<dbReference type="Proteomes" id="UP000006548">
    <property type="component" value="Chromosome 2"/>
</dbReference>
<dbReference type="TAIR" id="AT2G26550">
    <property type="gene designation" value="HO2"/>
</dbReference>
<dbReference type="AlphaFoldDB" id="F4IUM0"/>
<evidence type="ECO:0000256" key="6">
    <source>
        <dbReference type="ARBA" id="ARBA00022946"/>
    </source>
</evidence>
<organism evidence="9 10">
    <name type="scientific">Arabidopsis thaliana</name>
    <name type="common">Mouse-ear cress</name>
    <dbReference type="NCBI Taxonomy" id="3702"/>
    <lineage>
        <taxon>Eukaryota</taxon>
        <taxon>Viridiplantae</taxon>
        <taxon>Streptophyta</taxon>
        <taxon>Embryophyta</taxon>
        <taxon>Tracheophyta</taxon>
        <taxon>Spermatophyta</taxon>
        <taxon>Magnoliopsida</taxon>
        <taxon>eudicotyledons</taxon>
        <taxon>Gunneridae</taxon>
        <taxon>Pentapetalae</taxon>
        <taxon>rosids</taxon>
        <taxon>malvids</taxon>
        <taxon>Brassicales</taxon>
        <taxon>Brassicaceae</taxon>
        <taxon>Camelineae</taxon>
        <taxon>Arabidopsis</taxon>
    </lineage>
</organism>
<evidence type="ECO:0000256" key="2">
    <source>
        <dbReference type="ARBA" id="ARBA00006134"/>
    </source>
</evidence>
<feature type="compositionally biased region" description="Acidic residues" evidence="7">
    <location>
        <begin position="105"/>
        <end position="122"/>
    </location>
</feature>
<feature type="region of interest" description="Disordered" evidence="7">
    <location>
        <begin position="1"/>
        <end position="20"/>
    </location>
</feature>
<keyword evidence="5" id="KW-0934">Plastid</keyword>
<sequence>MASLLRPTPLLSTPRKLTHSHLHTSISFPFQISTQRKPQKHLLNLCRSTPTPSQQKASQRKRTRYRKQYPGENIGITEEMRFVAMRLRNVNGKKLDLSEDKTDTEKEEEEEEEDDDDDDEVKEETWKPSKEGFLKYLVDSKLVFDTIERIVDESENVSYAYFRRTGLERCESIEKDLQWLREQDLVIPEPSNVGVSYAKYLEEQAGESAPLFLSHFYSIYFSHIAGGQVLVRQESSIYREFCWFLVYFSHIAGGQVICKTASLIELEIDIDIVDSGELGLSGVLRLWWVSEKLLEGKELEFNRWEGDAQDLLKGVREKLNVLGEHWSRDEKNKCLKETAKAFKYMGQIVRLIIL</sequence>
<dbReference type="ProteomicsDB" id="211779"/>
<evidence type="ECO:0000256" key="3">
    <source>
        <dbReference type="ARBA" id="ARBA00022528"/>
    </source>
</evidence>
<accession>F4IUM0</accession>
<reference evidence="10" key="2">
    <citation type="journal article" date="2017" name="Plant J.">
        <title>Araport11: a complete reannotation of the Arabidopsis thaliana reference genome.</title>
        <authorList>
            <person name="Cheng C.Y."/>
            <person name="Krishnakumar V."/>
            <person name="Chan A.P."/>
            <person name="Thibaud-Nissen F."/>
            <person name="Schobel S."/>
            <person name="Town C.D."/>
        </authorList>
    </citation>
    <scope>GENOME REANNOTATION</scope>
    <source>
        <strain evidence="10">cv. Columbia</strain>
    </source>
</reference>
<dbReference type="InterPro" id="IPR002051">
    <property type="entry name" value="Haem_Oase"/>
</dbReference>
<dbReference type="InterPro" id="IPR016084">
    <property type="entry name" value="Haem_Oase-like_multi-hlx"/>
</dbReference>
<keyword evidence="6" id="KW-0809">Transit peptide</keyword>
<comment type="similarity">
    <text evidence="2">Belongs to the heme oxygenase family.</text>
</comment>
<dbReference type="InterPro" id="IPR016053">
    <property type="entry name" value="Haem_Oase-like"/>
</dbReference>
<feature type="compositionally biased region" description="Low complexity" evidence="7">
    <location>
        <begin position="1"/>
        <end position="15"/>
    </location>
</feature>
<feature type="region of interest" description="Disordered" evidence="7">
    <location>
        <begin position="96"/>
        <end position="126"/>
    </location>
</feature>
<dbReference type="ExpressionAtlas" id="F4IUM0">
    <property type="expression patterns" value="baseline and differential"/>
</dbReference>
<dbReference type="GO" id="GO:0015979">
    <property type="term" value="P:photosynthesis"/>
    <property type="evidence" value="ECO:0007669"/>
    <property type="project" value="UniProtKB-KW"/>
</dbReference>
<dbReference type="GeneID" id="817196"/>
<dbReference type="Pfam" id="PF01126">
    <property type="entry name" value="Heme_oxygenase"/>
    <property type="match status" value="1"/>
</dbReference>
<evidence type="ECO:0000313" key="8">
    <source>
        <dbReference type="Araport" id="AT2G26550"/>
    </source>
</evidence>
<dbReference type="CDD" id="cd19165">
    <property type="entry name" value="HemeO"/>
    <property type="match status" value="1"/>
</dbReference>
<dbReference type="OMA" id="GLEGEWM"/>
<evidence type="ECO:0000256" key="1">
    <source>
        <dbReference type="ARBA" id="ARBA00004229"/>
    </source>
</evidence>
<dbReference type="GO" id="GO:0006788">
    <property type="term" value="P:heme oxidation"/>
    <property type="evidence" value="ECO:0007669"/>
    <property type="project" value="InterPro"/>
</dbReference>
<dbReference type="Araport" id="AT2G26550"/>
<keyword evidence="4" id="KW-0602">Photosynthesis</keyword>
<evidence type="ECO:0007829" key="13">
    <source>
        <dbReference type="ProteomicsDB" id="F4IUM0"/>
    </source>
</evidence>
<feature type="compositionally biased region" description="Basic residues" evidence="7">
    <location>
        <begin position="58"/>
        <end position="67"/>
    </location>
</feature>
<evidence type="ECO:0000256" key="7">
    <source>
        <dbReference type="SAM" id="MobiDB-lite"/>
    </source>
</evidence>
<evidence type="ECO:0007829" key="12">
    <source>
        <dbReference type="PeptideAtlas" id="F4IUM0"/>
    </source>
</evidence>
<dbReference type="PIRSF" id="PIRSF030219">
    <property type="entry name" value="Heme_Oase_decyc_pln"/>
    <property type="match status" value="1"/>
</dbReference>
<dbReference type="SMR" id="F4IUM0"/>
<dbReference type="PaxDb" id="3702-AT2G26550.1"/>
<dbReference type="PANTHER" id="PTHR35703:SF1">
    <property type="entry name" value="INACTIVE HEME OXYGENASE 2, CHLOROPLASTIC-RELATED"/>
    <property type="match status" value="1"/>
</dbReference>
<name>F4IUM0_ARATH</name>
<keyword evidence="12 13" id="KW-1267">Proteomics identification</keyword>
<protein>
    <submittedName>
        <fullName evidence="9">Heme oxygenase 2</fullName>
    </submittedName>
</protein>
<dbReference type="iPTMnet" id="F4IUM0"/>
<proteinExistence type="evidence at protein level"/>
<keyword evidence="10" id="KW-1185">Reference proteome</keyword>
<dbReference type="Gene3D" id="1.20.910.10">
    <property type="entry name" value="Heme oxygenase-like"/>
    <property type="match status" value="2"/>
</dbReference>
<evidence type="ECO:0000256" key="5">
    <source>
        <dbReference type="ARBA" id="ARBA00022640"/>
    </source>
</evidence>
<dbReference type="InterPro" id="IPR016951">
    <property type="entry name" value="Haem_Oase_decyc_pln"/>
</dbReference>
<reference evidence="9 10" key="1">
    <citation type="journal article" date="1999" name="Nature">
        <title>Sequence and analysis of chromosome 2 of the plant Arabidopsis thaliana.</title>
        <authorList>
            <person name="Lin X."/>
            <person name="Kaul S."/>
            <person name="Rounsley S."/>
            <person name="Shea T.P."/>
            <person name="Benito M.I."/>
            <person name="Town C.D."/>
            <person name="Fujii C.Y."/>
            <person name="Mason T."/>
            <person name="Bowman C.L."/>
            <person name="Barnstead M."/>
            <person name="Feldblyum T.V."/>
            <person name="Buell C.R."/>
            <person name="Ketchum K.A."/>
            <person name="Lee J."/>
            <person name="Ronning C.M."/>
            <person name="Koo H.L."/>
            <person name="Moffat K.S."/>
            <person name="Cronin L.A."/>
            <person name="Shen M."/>
            <person name="Pai G."/>
            <person name="Van Aken S."/>
            <person name="Umayam L."/>
            <person name="Tallon L.J."/>
            <person name="Gill J.E."/>
            <person name="Adams M.D."/>
            <person name="Carrera A.J."/>
            <person name="Creasy T.H."/>
            <person name="Goodman H.M."/>
            <person name="Somerville C.R."/>
            <person name="Copenhaver G.P."/>
            <person name="Preuss D."/>
            <person name="Nierman W.C."/>
            <person name="White O."/>
            <person name="Eisen J.A."/>
            <person name="Salzberg S.L."/>
            <person name="Fraser C.M."/>
            <person name="Venter J.C."/>
        </authorList>
    </citation>
    <scope>NUCLEOTIDE SEQUENCE [LARGE SCALE GENOMIC DNA]</scope>
    <source>
        <strain evidence="10">cv. Columbia</strain>
    </source>
</reference>
<evidence type="ECO:0000313" key="11">
    <source>
        <dbReference type="TAIR" id="AT2G26550"/>
    </source>
</evidence>
<evidence type="ECO:0000256" key="4">
    <source>
        <dbReference type="ARBA" id="ARBA00022531"/>
    </source>
</evidence>
<dbReference type="SUPFAM" id="SSF48613">
    <property type="entry name" value="Heme oxygenase-like"/>
    <property type="match status" value="1"/>
</dbReference>
<evidence type="ECO:0000313" key="9">
    <source>
        <dbReference type="EMBL" id="AEC07855.1"/>
    </source>
</evidence>
<feature type="compositionally biased region" description="Polar residues" evidence="7">
    <location>
        <begin position="46"/>
        <end position="57"/>
    </location>
</feature>
<gene>
    <name evidence="9 11" type="primary">HO2</name>
    <name evidence="9" type="synonym">heme oxygenase 2</name>
    <name evidence="8 9" type="ordered locus">At2g26550</name>
    <name evidence="9" type="ORF">T9J22.22</name>
    <name evidence="9" type="ORF">T9J22_22</name>
</gene>
<dbReference type="RefSeq" id="NP_180223.2">
    <property type="nucleotide sequence ID" value="NM_128212.3"/>
</dbReference>
<dbReference type="EMBL" id="CP002685">
    <property type="protein sequence ID" value="AEC07855.1"/>
    <property type="molecule type" value="Genomic_DNA"/>
</dbReference>
<dbReference type="GO" id="GO:0004392">
    <property type="term" value="F:heme oxygenase (decyclizing) activity"/>
    <property type="evidence" value="ECO:0007669"/>
    <property type="project" value="InterPro"/>
</dbReference>
<evidence type="ECO:0000313" key="10">
    <source>
        <dbReference type="Proteomes" id="UP000006548"/>
    </source>
</evidence>